<keyword evidence="11" id="KW-1185">Reference proteome</keyword>
<dbReference type="InterPro" id="IPR004628">
    <property type="entry name" value="Man_deHydtase"/>
</dbReference>
<keyword evidence="8 9" id="KW-0456">Lyase</keyword>
<comment type="function">
    <text evidence="2 9">Catalyzes the dehydration of D-mannonate.</text>
</comment>
<keyword evidence="6 9" id="KW-0408">Iron</keyword>
<comment type="pathway">
    <text evidence="3 9">Carbohydrate metabolism; pentose and glucuronate interconversion.</text>
</comment>
<gene>
    <name evidence="9 10" type="primary">uxuA</name>
    <name evidence="10" type="ORF">ACFOMH_14880</name>
</gene>
<evidence type="ECO:0000256" key="9">
    <source>
        <dbReference type="HAMAP-Rule" id="MF_00106"/>
    </source>
</evidence>
<dbReference type="GO" id="GO:0008927">
    <property type="term" value="F:mannonate dehydratase activity"/>
    <property type="evidence" value="ECO:0007669"/>
    <property type="project" value="UniProtKB-EC"/>
</dbReference>
<dbReference type="InterPro" id="IPR036237">
    <property type="entry name" value="Xyl_isomerase-like_sf"/>
</dbReference>
<evidence type="ECO:0000256" key="1">
    <source>
        <dbReference type="ARBA" id="ARBA00001794"/>
    </source>
</evidence>
<dbReference type="PANTHER" id="PTHR30387">
    <property type="entry name" value="MANNONATE DEHYDRATASE"/>
    <property type="match status" value="1"/>
</dbReference>
<proteinExistence type="inferred from homology"/>
<sequence>MRHTWRWFGPKDPVSIDHMMQAGVQGVVTALHHVPTGTVWSPEEIARRQEDLAVMRDGAPSGLAWDVVESIPVSEAIKTQTGDWRQHVENWIASLRNLHAAGIRVVCYNFMPVLDWTRTDLTWRRPNGALCMRFDLPDFVAFDIHILERKGAAEDFPEALRDEAARRFAAMDDARKHELVANIVFGLPGAAEQQSMEDVRNLLDSYAPVTDAVLRRNFHAFLEQVAPVAQDLGMRLCCHPDDPPFPLLGLPRVMSTEADYAERIAAVDVPANGITLCSGSLGARPDNDLPGMMRRLGDRVHFLHLRNVRRDTETVPASFFEDDHLGGQTDMVELIDAVLAEEARRRAAGREDAVIPMRPDHGQDILDDIGRGGQPGYPAIGRLKGLAELRGVELALSRRMGAA</sequence>
<comment type="caution">
    <text evidence="10">The sequence shown here is derived from an EMBL/GenBank/DDBJ whole genome shotgun (WGS) entry which is preliminary data.</text>
</comment>
<protein>
    <recommendedName>
        <fullName evidence="5 9">Mannonate dehydratase</fullName>
        <ecNumber evidence="5 9">4.2.1.8</ecNumber>
    </recommendedName>
    <alternativeName>
        <fullName evidence="9">D-mannonate hydro-lyase</fullName>
    </alternativeName>
</protein>
<dbReference type="NCBIfam" id="TIGR00695">
    <property type="entry name" value="uxuA"/>
    <property type="match status" value="1"/>
</dbReference>
<comment type="catalytic activity">
    <reaction evidence="1 9">
        <text>D-mannonate = 2-dehydro-3-deoxy-D-gluconate + H2O</text>
        <dbReference type="Rhea" id="RHEA:20097"/>
        <dbReference type="ChEBI" id="CHEBI:15377"/>
        <dbReference type="ChEBI" id="CHEBI:17767"/>
        <dbReference type="ChEBI" id="CHEBI:57990"/>
        <dbReference type="EC" id="4.2.1.8"/>
    </reaction>
</comment>
<dbReference type="Gene3D" id="3.20.20.150">
    <property type="entry name" value="Divalent-metal-dependent TIM barrel enzymes"/>
    <property type="match status" value="1"/>
</dbReference>
<dbReference type="PANTHER" id="PTHR30387:SF2">
    <property type="entry name" value="MANNONATE DEHYDRATASE"/>
    <property type="match status" value="1"/>
</dbReference>
<evidence type="ECO:0000256" key="7">
    <source>
        <dbReference type="ARBA" id="ARBA00023211"/>
    </source>
</evidence>
<evidence type="ECO:0000313" key="11">
    <source>
        <dbReference type="Proteomes" id="UP001595721"/>
    </source>
</evidence>
<dbReference type="Pfam" id="PF03786">
    <property type="entry name" value="UxuA"/>
    <property type="match status" value="1"/>
</dbReference>
<dbReference type="PIRSF" id="PIRSF016049">
    <property type="entry name" value="Man_dehyd"/>
    <property type="match status" value="1"/>
</dbReference>
<reference evidence="11" key="1">
    <citation type="journal article" date="2019" name="Int. J. Syst. Evol. Microbiol.">
        <title>The Global Catalogue of Microorganisms (GCM) 10K type strain sequencing project: providing services to taxonomists for standard genome sequencing and annotation.</title>
        <authorList>
            <consortium name="The Broad Institute Genomics Platform"/>
            <consortium name="The Broad Institute Genome Sequencing Center for Infectious Disease"/>
            <person name="Wu L."/>
            <person name="Ma J."/>
        </authorList>
    </citation>
    <scope>NUCLEOTIDE SEQUENCE [LARGE SCALE GENOMIC DNA]</scope>
    <source>
        <strain evidence="11">KCTC 42899</strain>
    </source>
</reference>
<organism evidence="10 11">
    <name type="scientific">Paracoccus mangrovi</name>
    <dbReference type="NCBI Taxonomy" id="1715645"/>
    <lineage>
        <taxon>Bacteria</taxon>
        <taxon>Pseudomonadati</taxon>
        <taxon>Pseudomonadota</taxon>
        <taxon>Alphaproteobacteria</taxon>
        <taxon>Rhodobacterales</taxon>
        <taxon>Paracoccaceae</taxon>
        <taxon>Paracoccus</taxon>
    </lineage>
</organism>
<dbReference type="Proteomes" id="UP001595721">
    <property type="component" value="Unassembled WGS sequence"/>
</dbReference>
<dbReference type="HAMAP" id="MF_00106">
    <property type="entry name" value="UxuA"/>
    <property type="match status" value="1"/>
</dbReference>
<dbReference type="EMBL" id="JBHRXJ010000011">
    <property type="protein sequence ID" value="MFC3529462.1"/>
    <property type="molecule type" value="Genomic_DNA"/>
</dbReference>
<keyword evidence="7 9" id="KW-0464">Manganese</keyword>
<evidence type="ECO:0000256" key="3">
    <source>
        <dbReference type="ARBA" id="ARBA00004892"/>
    </source>
</evidence>
<dbReference type="NCBIfam" id="NF003027">
    <property type="entry name" value="PRK03906.1"/>
    <property type="match status" value="1"/>
</dbReference>
<evidence type="ECO:0000256" key="5">
    <source>
        <dbReference type="ARBA" id="ARBA00012927"/>
    </source>
</evidence>
<accession>A0ABV7R7V8</accession>
<dbReference type="EC" id="4.2.1.8" evidence="5 9"/>
<comment type="similarity">
    <text evidence="4 9">Belongs to the mannonate dehydratase family.</text>
</comment>
<name>A0ABV7R7V8_9RHOB</name>
<evidence type="ECO:0000256" key="6">
    <source>
        <dbReference type="ARBA" id="ARBA00023004"/>
    </source>
</evidence>
<dbReference type="SUPFAM" id="SSF51658">
    <property type="entry name" value="Xylose isomerase-like"/>
    <property type="match status" value="1"/>
</dbReference>
<evidence type="ECO:0000256" key="8">
    <source>
        <dbReference type="ARBA" id="ARBA00023239"/>
    </source>
</evidence>
<evidence type="ECO:0000313" key="10">
    <source>
        <dbReference type="EMBL" id="MFC3529462.1"/>
    </source>
</evidence>
<dbReference type="RefSeq" id="WP_377745426.1">
    <property type="nucleotide sequence ID" value="NZ_JBHRXJ010000011.1"/>
</dbReference>
<evidence type="ECO:0000256" key="4">
    <source>
        <dbReference type="ARBA" id="ARBA00007389"/>
    </source>
</evidence>
<evidence type="ECO:0000256" key="2">
    <source>
        <dbReference type="ARBA" id="ARBA00002713"/>
    </source>
</evidence>
<comment type="cofactor">
    <cofactor evidence="9">
        <name>Fe(2+)</name>
        <dbReference type="ChEBI" id="CHEBI:29033"/>
    </cofactor>
    <cofactor evidence="9">
        <name>Mn(2+)</name>
        <dbReference type="ChEBI" id="CHEBI:29035"/>
    </cofactor>
</comment>